<evidence type="ECO:0000313" key="2">
    <source>
        <dbReference type="EMBL" id="TRW23132.1"/>
    </source>
</evidence>
<protein>
    <recommendedName>
        <fullName evidence="4">Beta-carotene 15,15'-monooxygenase</fullName>
    </recommendedName>
</protein>
<sequence>MDELDKLKNHWKQNEPRFPQISEKEIYGMLHKKSSSIVRWILIISILEFVFQVGLTLLLNDNTGAQPLHNLNIDYIMIPMTVIGYGIILYFVYVFYMRYKKISATDNVKTLMANILNTRKAVSNYIYTNLAFIIVSFVVLVFVLFNTDPDLINAIQKSEANGEKITFYLTIFVFLVICIAIFIVLVWLFYRLLYGFLLKRLNRNYDELKKIDF</sequence>
<evidence type="ECO:0000313" key="3">
    <source>
        <dbReference type="Proteomes" id="UP000320643"/>
    </source>
</evidence>
<dbReference type="Proteomes" id="UP000320643">
    <property type="component" value="Unassembled WGS sequence"/>
</dbReference>
<keyword evidence="1" id="KW-0812">Transmembrane</keyword>
<keyword evidence="1" id="KW-0472">Membrane</keyword>
<accession>A0A552UY49</accession>
<feature type="transmembrane region" description="Helical" evidence="1">
    <location>
        <begin position="165"/>
        <end position="190"/>
    </location>
</feature>
<feature type="transmembrane region" description="Helical" evidence="1">
    <location>
        <begin position="37"/>
        <end position="55"/>
    </location>
</feature>
<name>A0A552UY49_9FLAO</name>
<dbReference type="RefSeq" id="WP_143374345.1">
    <property type="nucleotide sequence ID" value="NZ_VJVZ01000010.1"/>
</dbReference>
<reference evidence="2 3" key="1">
    <citation type="submission" date="2019-07" db="EMBL/GenBank/DDBJ databases">
        <title>Flavobacterium sp. nov., isolated from glacier ice.</title>
        <authorList>
            <person name="Liu Q."/>
            <person name="Xin Y.-H."/>
        </authorList>
    </citation>
    <scope>NUCLEOTIDE SEQUENCE [LARGE SCALE GENOMIC DNA]</scope>
    <source>
        <strain evidence="2 3">ZT4R6</strain>
    </source>
</reference>
<evidence type="ECO:0000256" key="1">
    <source>
        <dbReference type="SAM" id="Phobius"/>
    </source>
</evidence>
<dbReference type="AlphaFoldDB" id="A0A552UY49"/>
<organism evidence="2 3">
    <name type="scientific">Flavobacterium zepuense</name>
    <dbReference type="NCBI Taxonomy" id="2593302"/>
    <lineage>
        <taxon>Bacteria</taxon>
        <taxon>Pseudomonadati</taxon>
        <taxon>Bacteroidota</taxon>
        <taxon>Flavobacteriia</taxon>
        <taxon>Flavobacteriales</taxon>
        <taxon>Flavobacteriaceae</taxon>
        <taxon>Flavobacterium</taxon>
    </lineage>
</organism>
<comment type="caution">
    <text evidence="2">The sequence shown here is derived from an EMBL/GenBank/DDBJ whole genome shotgun (WGS) entry which is preliminary data.</text>
</comment>
<gene>
    <name evidence="2" type="ORF">FMM05_15690</name>
</gene>
<feature type="transmembrane region" description="Helical" evidence="1">
    <location>
        <begin position="125"/>
        <end position="145"/>
    </location>
</feature>
<feature type="transmembrane region" description="Helical" evidence="1">
    <location>
        <begin position="75"/>
        <end position="96"/>
    </location>
</feature>
<keyword evidence="1" id="KW-1133">Transmembrane helix</keyword>
<dbReference type="EMBL" id="VJVZ01000010">
    <property type="protein sequence ID" value="TRW23132.1"/>
    <property type="molecule type" value="Genomic_DNA"/>
</dbReference>
<dbReference type="OrthoDB" id="709028at2"/>
<proteinExistence type="predicted"/>
<evidence type="ECO:0008006" key="4">
    <source>
        <dbReference type="Google" id="ProtNLM"/>
    </source>
</evidence>
<keyword evidence="3" id="KW-1185">Reference proteome</keyword>